<protein>
    <submittedName>
        <fullName evidence="2">Uncharacterized protein</fullName>
    </submittedName>
</protein>
<gene>
    <name evidence="2" type="ORF">EDC59_101528</name>
</gene>
<feature type="compositionally biased region" description="Polar residues" evidence="1">
    <location>
        <begin position="1"/>
        <end position="12"/>
    </location>
</feature>
<comment type="caution">
    <text evidence="2">The sequence shown here is derived from an EMBL/GenBank/DDBJ whole genome shotgun (WGS) entry which is preliminary data.</text>
</comment>
<dbReference type="RefSeq" id="WP_133987089.1">
    <property type="nucleotide sequence ID" value="NZ_CP014206.1"/>
</dbReference>
<evidence type="ECO:0000313" key="2">
    <source>
        <dbReference type="EMBL" id="TDT92124.1"/>
    </source>
</evidence>
<reference evidence="2 3" key="1">
    <citation type="submission" date="2019-03" db="EMBL/GenBank/DDBJ databases">
        <title>Genomic Encyclopedia of Type Strains, Phase IV (KMG-IV): sequencing the most valuable type-strain genomes for metagenomic binning, comparative biology and taxonomic classification.</title>
        <authorList>
            <person name="Goeker M."/>
        </authorList>
    </citation>
    <scope>NUCLEOTIDE SEQUENCE [LARGE SCALE GENOMIC DNA]</scope>
    <source>
        <strain evidence="2 3">DSM 101483</strain>
    </source>
</reference>
<sequence>MATQPIEQTLQGYTYKRPKRTSSDAEFSLAPEESKSRRTDQPQSGSVLRGYLRDLLAEAVPPGEDRLSFVDVENHHAALLTDWNGEVKSELATLGVDTTIPFRLLHDPAGAATVTGSHPDSEMINAYFAANPDRARELGKTLQYGKLAATARNRLSNSDMERPLTTEAMAWWYTTNMDSSQLFSTTGTVVGAGNTPYKGLDIRV</sequence>
<name>A0AA94TRA2_9BACT</name>
<feature type="region of interest" description="Disordered" evidence="1">
    <location>
        <begin position="1"/>
        <end position="45"/>
    </location>
</feature>
<evidence type="ECO:0000256" key="1">
    <source>
        <dbReference type="SAM" id="MobiDB-lite"/>
    </source>
</evidence>
<evidence type="ECO:0000313" key="3">
    <source>
        <dbReference type="Proteomes" id="UP000295506"/>
    </source>
</evidence>
<dbReference type="Proteomes" id="UP000295506">
    <property type="component" value="Unassembled WGS sequence"/>
</dbReference>
<dbReference type="AlphaFoldDB" id="A0AA94TRA2"/>
<accession>A0AA94TRA2</accession>
<dbReference type="EMBL" id="SOBK01000001">
    <property type="protein sequence ID" value="TDT92124.1"/>
    <property type="molecule type" value="Genomic_DNA"/>
</dbReference>
<organism evidence="2 3">
    <name type="scientific">Pseudodesulfovibrio indicus</name>
    <dbReference type="NCBI Taxonomy" id="1716143"/>
    <lineage>
        <taxon>Bacteria</taxon>
        <taxon>Pseudomonadati</taxon>
        <taxon>Thermodesulfobacteriota</taxon>
        <taxon>Desulfovibrionia</taxon>
        <taxon>Desulfovibrionales</taxon>
        <taxon>Desulfovibrionaceae</taxon>
    </lineage>
</organism>
<proteinExistence type="predicted"/>